<evidence type="ECO:0000313" key="3">
    <source>
        <dbReference type="Proteomes" id="UP000276309"/>
    </source>
</evidence>
<evidence type="ECO:0000313" key="2">
    <source>
        <dbReference type="EMBL" id="AYN69194.1"/>
    </source>
</evidence>
<dbReference type="InterPro" id="IPR019861">
    <property type="entry name" value="PorP/SprF_Bacteroidetes"/>
</dbReference>
<evidence type="ECO:0000256" key="1">
    <source>
        <dbReference type="SAM" id="SignalP"/>
    </source>
</evidence>
<dbReference type="Pfam" id="PF11751">
    <property type="entry name" value="PorP_SprF"/>
    <property type="match status" value="1"/>
</dbReference>
<name>A0A3G2LAC6_9FLAO</name>
<sequence>MTMTKKLTYSLFILVLCVVTNLSAQQTAVFSEYNYNPFLINSAYAGMLSGTELSATHSGFISEVTGSPRTLSLTINSPLRDGKVGLGAGFLQDEVGVSKNSTFFAAYSYKIFFDFESNRPYWQLYQPGVLSFGITAGLQQHKEDLLSLGIMDDPNFSENINASVPTIGVSFLFNHAQFFAGVSAPNVVGDKLASRDDLNLSNPIYGYFGYRFFTSIFEEVMIKPNVLLKHEGGAPLQADFNIAASFKNKVEVGVGYRTSSSINLLAGVYLLKNLRFIYNYNIAFKETPFGNTHGLALSYLFGDGYQID</sequence>
<keyword evidence="3" id="KW-1185">Reference proteome</keyword>
<dbReference type="OrthoDB" id="1172751at2"/>
<dbReference type="AlphaFoldDB" id="A0A3G2LAC6"/>
<accession>A0A3G2LAC6</accession>
<dbReference type="EMBL" id="CP032050">
    <property type="protein sequence ID" value="AYN69194.1"/>
    <property type="molecule type" value="Genomic_DNA"/>
</dbReference>
<dbReference type="Proteomes" id="UP000276309">
    <property type="component" value="Chromosome"/>
</dbReference>
<protein>
    <submittedName>
        <fullName evidence="2">Type IX secretion system membrane protein PorP/SprF</fullName>
    </submittedName>
</protein>
<dbReference type="KEGG" id="emar:D1013_18280"/>
<gene>
    <name evidence="2" type="ORF">D1013_18280</name>
</gene>
<feature type="chain" id="PRO_5018157121" evidence="1">
    <location>
        <begin position="25"/>
        <end position="308"/>
    </location>
</feature>
<reference evidence="2 3" key="1">
    <citation type="submission" date="2018-08" db="EMBL/GenBank/DDBJ databases">
        <title>The reduced genetic potential of extracellular carbohydrate catabolism in Euzebyella marina RN62, a Flavobacteriia bacterium isolated from the hadal water.</title>
        <authorList>
            <person name="Xue C."/>
        </authorList>
    </citation>
    <scope>NUCLEOTIDE SEQUENCE [LARGE SCALE GENOMIC DNA]</scope>
    <source>
        <strain evidence="2 3">RN62</strain>
    </source>
</reference>
<keyword evidence="1" id="KW-0732">Signal</keyword>
<proteinExistence type="predicted"/>
<feature type="signal peptide" evidence="1">
    <location>
        <begin position="1"/>
        <end position="24"/>
    </location>
</feature>
<dbReference type="NCBIfam" id="TIGR03519">
    <property type="entry name" value="T9SS_PorP_fam"/>
    <property type="match status" value="1"/>
</dbReference>
<organism evidence="2 3">
    <name type="scientific">Euzebyella marina</name>
    <dbReference type="NCBI Taxonomy" id="1761453"/>
    <lineage>
        <taxon>Bacteria</taxon>
        <taxon>Pseudomonadati</taxon>
        <taxon>Bacteroidota</taxon>
        <taxon>Flavobacteriia</taxon>
        <taxon>Flavobacteriales</taxon>
        <taxon>Flavobacteriaceae</taxon>
        <taxon>Euzebyella</taxon>
    </lineage>
</organism>